<accession>A0A0U1L419</accession>
<protein>
    <submittedName>
        <fullName evidence="1">Uncharacterized protein</fullName>
    </submittedName>
</protein>
<sequence>MPVLHLYSTGYYFQNIKKHAIDKINLTEDDLDCGTANPYNKDTNE</sequence>
<dbReference type="Proteomes" id="UP000049855">
    <property type="component" value="Unassembled WGS sequence"/>
</dbReference>
<name>A0A0U1L419_9FIRM</name>
<dbReference type="EMBL" id="CTRP01000014">
    <property type="protein sequence ID" value="CQR74255.1"/>
    <property type="molecule type" value="Genomic_DNA"/>
</dbReference>
<organism evidence="1 2">
    <name type="scientific">Sporomusa ovata</name>
    <dbReference type="NCBI Taxonomy" id="2378"/>
    <lineage>
        <taxon>Bacteria</taxon>
        <taxon>Bacillati</taxon>
        <taxon>Bacillota</taxon>
        <taxon>Negativicutes</taxon>
        <taxon>Selenomonadales</taxon>
        <taxon>Sporomusaceae</taxon>
        <taxon>Sporomusa</taxon>
    </lineage>
</organism>
<proteinExistence type="predicted"/>
<evidence type="ECO:0000313" key="1">
    <source>
        <dbReference type="EMBL" id="CQR74255.1"/>
    </source>
</evidence>
<keyword evidence="2" id="KW-1185">Reference proteome</keyword>
<dbReference type="AlphaFoldDB" id="A0A0U1L419"/>
<gene>
    <name evidence="1" type="ORF">SpAn4DRAFT_0717</name>
</gene>
<reference evidence="2" key="1">
    <citation type="submission" date="2015-03" db="EMBL/GenBank/DDBJ databases">
        <authorList>
            <person name="Nijsse Bart"/>
        </authorList>
    </citation>
    <scope>NUCLEOTIDE SEQUENCE [LARGE SCALE GENOMIC DNA]</scope>
</reference>
<evidence type="ECO:0000313" key="2">
    <source>
        <dbReference type="Proteomes" id="UP000049855"/>
    </source>
</evidence>